<feature type="chain" id="PRO_5026096858" evidence="1">
    <location>
        <begin position="30"/>
        <end position="304"/>
    </location>
</feature>
<sequence>MKQKISISRFPACLGLLLLLTSTPQLLSAQEGNDSTRIMRNDLLKQPEGTLFQHSTSDLFQYAMPDLFPPSKFKDTPSPNLSKQLFYFPPDFSHKGEIYLPYQINPSPLFKGDYSTSGILWQFPHGAMFGSGSQTSVPGIGLFNNASLGYQHIFNDRFELRLQADAMKINMMHSTGQVFSTSGALLYHASDRVAFKVFGSYDIGNSYGMSTHSYGATMSVDMSDRFNMEMGVQRYYDAMRGRWETVPVVIPSYRFNNKFNLGLDVGGILYEILRDVVFDKRGGGDYGGGPTIGPPRTFLPIRPR</sequence>
<accession>A0A6H0KVF8</accession>
<organism evidence="2 3">
    <name type="scientific">Bacteroides faecium</name>
    <dbReference type="NCBI Taxonomy" id="2715212"/>
    <lineage>
        <taxon>Bacteria</taxon>
        <taxon>Pseudomonadati</taxon>
        <taxon>Bacteroidota</taxon>
        <taxon>Bacteroidia</taxon>
        <taxon>Bacteroidales</taxon>
        <taxon>Bacteroidaceae</taxon>
        <taxon>Bacteroides</taxon>
    </lineage>
</organism>
<gene>
    <name evidence="2" type="ORF">BacF7301_25445</name>
</gene>
<protein>
    <submittedName>
        <fullName evidence="2">Uncharacterized protein</fullName>
    </submittedName>
</protein>
<evidence type="ECO:0000313" key="3">
    <source>
        <dbReference type="Proteomes" id="UP000501780"/>
    </source>
</evidence>
<dbReference type="Proteomes" id="UP000501780">
    <property type="component" value="Chromosome"/>
</dbReference>
<name>A0A6H0KVF8_9BACE</name>
<evidence type="ECO:0000256" key="1">
    <source>
        <dbReference type="SAM" id="SignalP"/>
    </source>
</evidence>
<feature type="signal peptide" evidence="1">
    <location>
        <begin position="1"/>
        <end position="29"/>
    </location>
</feature>
<dbReference type="EMBL" id="CP050831">
    <property type="protein sequence ID" value="QIU97295.1"/>
    <property type="molecule type" value="Genomic_DNA"/>
</dbReference>
<reference evidence="2 3" key="1">
    <citation type="submission" date="2020-03" db="EMBL/GenBank/DDBJ databases">
        <title>Genomic analysis of Bacteroides faecium CBA7301.</title>
        <authorList>
            <person name="Kim J."/>
            <person name="Roh S.W."/>
        </authorList>
    </citation>
    <scope>NUCLEOTIDE SEQUENCE [LARGE SCALE GENOMIC DNA]</scope>
    <source>
        <strain evidence="2 3">CBA7301</strain>
    </source>
</reference>
<keyword evidence="1" id="KW-0732">Signal</keyword>
<keyword evidence="3" id="KW-1185">Reference proteome</keyword>
<evidence type="ECO:0000313" key="2">
    <source>
        <dbReference type="EMBL" id="QIU97295.1"/>
    </source>
</evidence>
<dbReference type="AlphaFoldDB" id="A0A6H0KVF8"/>
<proteinExistence type="predicted"/>
<dbReference type="KEGG" id="bfc:BacF7301_25445"/>